<dbReference type="EMBL" id="VDDR01000020">
    <property type="protein sequence ID" value="TNB92585.1"/>
    <property type="molecule type" value="Genomic_DNA"/>
</dbReference>
<gene>
    <name evidence="1" type="ORF">FHG65_26570</name>
</gene>
<protein>
    <submittedName>
        <fullName evidence="1">Uncharacterized protein</fullName>
    </submittedName>
</protein>
<sequence>MDWRPIHIIKIKVVQVGGRHLWVSFLYEKNPHTLCRDKLLPYFYNNSIINSIAITILTI</sequence>
<reference evidence="1 2" key="1">
    <citation type="submission" date="2019-06" db="EMBL/GenBank/DDBJ databases">
        <title>Biocontrol Bacillus strains from Vietnam.</title>
        <authorList>
            <person name="Borriss R."/>
            <person name="Lasch P."/>
            <person name="Thanh Tam L.T."/>
        </authorList>
    </citation>
    <scope>NUCLEOTIDE SEQUENCE [LARGE SCALE GENOMIC DNA]</scope>
    <source>
        <strain evidence="1 2">A8</strain>
    </source>
</reference>
<proteinExistence type="predicted"/>
<comment type="caution">
    <text evidence="1">The sequence shown here is derived from an EMBL/GenBank/DDBJ whole genome shotgun (WGS) entry which is preliminary data.</text>
</comment>
<name>A0ABD7R972_BACCE</name>
<organism evidence="1 2">
    <name type="scientific">Bacillus cereus</name>
    <dbReference type="NCBI Taxonomy" id="1396"/>
    <lineage>
        <taxon>Bacteria</taxon>
        <taxon>Bacillati</taxon>
        <taxon>Bacillota</taxon>
        <taxon>Bacilli</taxon>
        <taxon>Bacillales</taxon>
        <taxon>Bacillaceae</taxon>
        <taxon>Bacillus</taxon>
        <taxon>Bacillus cereus group</taxon>
    </lineage>
</organism>
<dbReference type="Proteomes" id="UP000309400">
    <property type="component" value="Unassembled WGS sequence"/>
</dbReference>
<dbReference type="AlphaFoldDB" id="A0ABD7R972"/>
<evidence type="ECO:0000313" key="1">
    <source>
        <dbReference type="EMBL" id="TNB92585.1"/>
    </source>
</evidence>
<accession>A0ABD7R972</accession>
<evidence type="ECO:0000313" key="2">
    <source>
        <dbReference type="Proteomes" id="UP000309400"/>
    </source>
</evidence>